<organism evidence="2 3">
    <name type="scientific">Maribacter algarum</name>
    <name type="common">ex Zhang et al. 2020</name>
    <dbReference type="NCBI Taxonomy" id="2578118"/>
    <lineage>
        <taxon>Bacteria</taxon>
        <taxon>Pseudomonadati</taxon>
        <taxon>Bacteroidota</taxon>
        <taxon>Flavobacteriia</taxon>
        <taxon>Flavobacteriales</taxon>
        <taxon>Flavobacteriaceae</taxon>
        <taxon>Maribacter</taxon>
    </lineage>
</organism>
<comment type="caution">
    <text evidence="2">The sequence shown here is derived from an EMBL/GenBank/DDBJ whole genome shotgun (WGS) entry which is preliminary data.</text>
</comment>
<name>A0A5S3PXU5_9FLAO</name>
<dbReference type="RefSeq" id="WP_138657062.1">
    <property type="nucleotide sequence ID" value="NZ_VATY01000001.1"/>
</dbReference>
<dbReference type="AlphaFoldDB" id="A0A5S3PXU5"/>
<evidence type="ECO:0000256" key="1">
    <source>
        <dbReference type="SAM" id="Phobius"/>
    </source>
</evidence>
<keyword evidence="1" id="KW-0812">Transmembrane</keyword>
<dbReference type="EMBL" id="VATY01000001">
    <property type="protein sequence ID" value="TMM59072.1"/>
    <property type="molecule type" value="Genomic_DNA"/>
</dbReference>
<keyword evidence="1" id="KW-1133">Transmembrane helix</keyword>
<evidence type="ECO:0000313" key="3">
    <source>
        <dbReference type="Proteomes" id="UP000310314"/>
    </source>
</evidence>
<accession>A0A5S3PXU5</accession>
<proteinExistence type="predicted"/>
<keyword evidence="3" id="KW-1185">Reference proteome</keyword>
<dbReference type="Proteomes" id="UP000310314">
    <property type="component" value="Unassembled WGS sequence"/>
</dbReference>
<protein>
    <submittedName>
        <fullName evidence="2">Uncharacterized protein</fullName>
    </submittedName>
</protein>
<gene>
    <name evidence="2" type="ORF">FEE95_06465</name>
</gene>
<feature type="transmembrane region" description="Helical" evidence="1">
    <location>
        <begin position="6"/>
        <end position="27"/>
    </location>
</feature>
<evidence type="ECO:0000313" key="2">
    <source>
        <dbReference type="EMBL" id="TMM59072.1"/>
    </source>
</evidence>
<keyword evidence="1" id="KW-0472">Membrane</keyword>
<reference evidence="2 3" key="1">
    <citation type="submission" date="2019-05" db="EMBL/GenBank/DDBJ databases">
        <authorList>
            <person name="Zhang J.-Y."/>
            <person name="Feg X."/>
            <person name="Du Z.-J."/>
        </authorList>
    </citation>
    <scope>NUCLEOTIDE SEQUENCE [LARGE SCALE GENOMIC DNA]</scope>
    <source>
        <strain evidence="2 3">RZ26</strain>
    </source>
</reference>
<sequence>MENSYFFLFLTGILVLGSLMGILPLVFSSNKVQVELENSEEEEHLRYQIRIRAAANKAALGHSIVNEENINPKTVHIDHMAVDKKHHISIADLRERNRVQKQKQKVTIQ</sequence>